<dbReference type="Proteomes" id="UP000447434">
    <property type="component" value="Chromosome 15"/>
</dbReference>
<feature type="transmembrane region" description="Helical" evidence="1">
    <location>
        <begin position="50"/>
        <end position="72"/>
    </location>
</feature>
<gene>
    <name evidence="3" type="ORF">Lalb_Chr15g0079731</name>
</gene>
<keyword evidence="2" id="KW-0732">Signal</keyword>
<keyword evidence="1" id="KW-0472">Membrane</keyword>
<name>A0A6A4PD00_LUPAL</name>
<proteinExistence type="predicted"/>
<evidence type="ECO:0000313" key="3">
    <source>
        <dbReference type="EMBL" id="KAE9598339.1"/>
    </source>
</evidence>
<sequence length="122" mass="14281">MNMVLSTLSLFSFFFHIALFSNLCFGAPASLHTDFHVSYKTLSPLGVPQRVSFFLFYFFFFLFNSFFLYYGYCFTFPLHGDVITLTASHRKYAVTLYLYLSCIGLYQIENRIVYNSHHNSPQ</sequence>
<evidence type="ECO:0000256" key="2">
    <source>
        <dbReference type="SAM" id="SignalP"/>
    </source>
</evidence>
<dbReference type="EMBL" id="WOCE01000015">
    <property type="protein sequence ID" value="KAE9598339.1"/>
    <property type="molecule type" value="Genomic_DNA"/>
</dbReference>
<feature type="chain" id="PRO_5025460809" evidence="2">
    <location>
        <begin position="27"/>
        <end position="122"/>
    </location>
</feature>
<feature type="signal peptide" evidence="2">
    <location>
        <begin position="1"/>
        <end position="26"/>
    </location>
</feature>
<dbReference type="AlphaFoldDB" id="A0A6A4PD00"/>
<reference evidence="4" key="1">
    <citation type="journal article" date="2020" name="Nat. Commun.">
        <title>Genome sequence of the cluster root forming white lupin.</title>
        <authorList>
            <person name="Hufnagel B."/>
            <person name="Marques A."/>
            <person name="Soriano A."/>
            <person name="Marques L."/>
            <person name="Divol F."/>
            <person name="Doumas P."/>
            <person name="Sallet E."/>
            <person name="Mancinotti D."/>
            <person name="Carrere S."/>
            <person name="Marande W."/>
            <person name="Arribat S."/>
            <person name="Keller J."/>
            <person name="Huneau C."/>
            <person name="Blein T."/>
            <person name="Aime D."/>
            <person name="Laguerre M."/>
            <person name="Taylor J."/>
            <person name="Schubert V."/>
            <person name="Nelson M."/>
            <person name="Geu-Flores F."/>
            <person name="Crespi M."/>
            <person name="Gallardo-Guerrero K."/>
            <person name="Delaux P.-M."/>
            <person name="Salse J."/>
            <person name="Berges H."/>
            <person name="Guyot R."/>
            <person name="Gouzy J."/>
            <person name="Peret B."/>
        </authorList>
    </citation>
    <scope>NUCLEOTIDE SEQUENCE [LARGE SCALE GENOMIC DNA]</scope>
    <source>
        <strain evidence="4">cv. Amiga</strain>
    </source>
</reference>
<evidence type="ECO:0000313" key="4">
    <source>
        <dbReference type="Proteomes" id="UP000447434"/>
    </source>
</evidence>
<feature type="transmembrane region" description="Helical" evidence="1">
    <location>
        <begin position="92"/>
        <end position="108"/>
    </location>
</feature>
<keyword evidence="1" id="KW-0812">Transmembrane</keyword>
<protein>
    <submittedName>
        <fullName evidence="3">Uncharacterized protein</fullName>
    </submittedName>
</protein>
<comment type="caution">
    <text evidence="3">The sequence shown here is derived from an EMBL/GenBank/DDBJ whole genome shotgun (WGS) entry which is preliminary data.</text>
</comment>
<keyword evidence="1" id="KW-1133">Transmembrane helix</keyword>
<keyword evidence="4" id="KW-1185">Reference proteome</keyword>
<organism evidence="3 4">
    <name type="scientific">Lupinus albus</name>
    <name type="common">White lupine</name>
    <name type="synonym">Lupinus termis</name>
    <dbReference type="NCBI Taxonomy" id="3870"/>
    <lineage>
        <taxon>Eukaryota</taxon>
        <taxon>Viridiplantae</taxon>
        <taxon>Streptophyta</taxon>
        <taxon>Embryophyta</taxon>
        <taxon>Tracheophyta</taxon>
        <taxon>Spermatophyta</taxon>
        <taxon>Magnoliopsida</taxon>
        <taxon>eudicotyledons</taxon>
        <taxon>Gunneridae</taxon>
        <taxon>Pentapetalae</taxon>
        <taxon>rosids</taxon>
        <taxon>fabids</taxon>
        <taxon>Fabales</taxon>
        <taxon>Fabaceae</taxon>
        <taxon>Papilionoideae</taxon>
        <taxon>50 kb inversion clade</taxon>
        <taxon>genistoids sensu lato</taxon>
        <taxon>core genistoids</taxon>
        <taxon>Genisteae</taxon>
        <taxon>Lupinus</taxon>
    </lineage>
</organism>
<accession>A0A6A4PD00</accession>
<evidence type="ECO:0000256" key="1">
    <source>
        <dbReference type="SAM" id="Phobius"/>
    </source>
</evidence>